<dbReference type="InterPro" id="IPR000847">
    <property type="entry name" value="LysR_HTH_N"/>
</dbReference>
<dbReference type="GO" id="GO:0003677">
    <property type="term" value="F:DNA binding"/>
    <property type="evidence" value="ECO:0007669"/>
    <property type="project" value="UniProtKB-KW"/>
</dbReference>
<comment type="similarity">
    <text evidence="1">Belongs to the LysR transcriptional regulatory family.</text>
</comment>
<evidence type="ECO:0000313" key="6">
    <source>
        <dbReference type="EMBL" id="ADB49837.1"/>
    </source>
</evidence>
<sequence>MWRVTLTQLAYFVAVVETGSFTGAARREHVAQPSLSQQIRALERELGGPLLERLPQGVRLTAAGRALLPKARVAVQAVADGRTLAGNALVDGPDALCVAVVGGTPLEPVARAIASLRAARPQLTVRLHVHADAARLHELILEGERVVAVGPPPAAWEGPVTALGERELVLATAADADDERLHDGVALADLADRTWIALDQDGDRATAALADAGVEPGTLLLASHLDALLALVAAGAGVALVDPAALAGRDGLRGVPVAEAPTCLCAAFGNGPWTPAARELVDRLAAQAATAPSSPPSMISS</sequence>
<dbReference type="eggNOG" id="COG0583">
    <property type="taxonomic scope" value="Bacteria"/>
</dbReference>
<dbReference type="HOGENOM" id="CLU_039613_6_4_11"/>
<gene>
    <name evidence="6" type="ordered locus">Cwoe_1409</name>
</gene>
<keyword evidence="2" id="KW-0805">Transcription regulation</keyword>
<evidence type="ECO:0000256" key="3">
    <source>
        <dbReference type="ARBA" id="ARBA00023125"/>
    </source>
</evidence>
<dbReference type="GO" id="GO:0032993">
    <property type="term" value="C:protein-DNA complex"/>
    <property type="evidence" value="ECO:0007669"/>
    <property type="project" value="TreeGrafter"/>
</dbReference>
<protein>
    <submittedName>
        <fullName evidence="6">Transcriptional regulator, LysR family</fullName>
    </submittedName>
</protein>
<dbReference type="Proteomes" id="UP000008229">
    <property type="component" value="Chromosome"/>
</dbReference>
<dbReference type="Gene3D" id="3.40.190.290">
    <property type="match status" value="1"/>
</dbReference>
<dbReference type="SUPFAM" id="SSF46785">
    <property type="entry name" value="Winged helix' DNA-binding domain"/>
    <property type="match status" value="1"/>
</dbReference>
<dbReference type="Pfam" id="PF03466">
    <property type="entry name" value="LysR_substrate"/>
    <property type="match status" value="1"/>
</dbReference>
<dbReference type="PANTHER" id="PTHR30346">
    <property type="entry name" value="TRANSCRIPTIONAL DUAL REGULATOR HCAR-RELATED"/>
    <property type="match status" value="1"/>
</dbReference>
<dbReference type="Pfam" id="PF00126">
    <property type="entry name" value="HTH_1"/>
    <property type="match status" value="1"/>
</dbReference>
<dbReference type="PROSITE" id="PS50931">
    <property type="entry name" value="HTH_LYSR"/>
    <property type="match status" value="1"/>
</dbReference>
<keyword evidence="7" id="KW-1185">Reference proteome</keyword>
<evidence type="ECO:0000259" key="5">
    <source>
        <dbReference type="PROSITE" id="PS50931"/>
    </source>
</evidence>
<dbReference type="AlphaFoldDB" id="D3EYW3"/>
<evidence type="ECO:0000256" key="2">
    <source>
        <dbReference type="ARBA" id="ARBA00023015"/>
    </source>
</evidence>
<dbReference type="SUPFAM" id="SSF53850">
    <property type="entry name" value="Periplasmic binding protein-like II"/>
    <property type="match status" value="1"/>
</dbReference>
<reference evidence="6 7" key="1">
    <citation type="journal article" date="2010" name="Stand. Genomic Sci.">
        <title>Complete genome sequence of Conexibacter woesei type strain (ID131577).</title>
        <authorList>
            <person name="Pukall R."/>
            <person name="Lapidus A."/>
            <person name="Glavina Del Rio T."/>
            <person name="Copeland A."/>
            <person name="Tice H."/>
            <person name="Cheng J.-F."/>
            <person name="Lucas S."/>
            <person name="Chen F."/>
            <person name="Nolan M."/>
            <person name="Bruce D."/>
            <person name="Goodwin L."/>
            <person name="Pitluck S."/>
            <person name="Mavromatis K."/>
            <person name="Ivanova N."/>
            <person name="Ovchinnikova G."/>
            <person name="Pati A."/>
            <person name="Chen A."/>
            <person name="Palaniappan K."/>
            <person name="Land M."/>
            <person name="Hauser L."/>
            <person name="Chang Y.-J."/>
            <person name="Jeffries C.D."/>
            <person name="Chain P."/>
            <person name="Meincke L."/>
            <person name="Sims D."/>
            <person name="Brettin T."/>
            <person name="Detter J.C."/>
            <person name="Rohde M."/>
            <person name="Goeker M."/>
            <person name="Bristow J."/>
            <person name="Eisen J.A."/>
            <person name="Markowitz V."/>
            <person name="Kyrpides N.C."/>
            <person name="Klenk H.-P."/>
            <person name="Hugenholtz P."/>
        </authorList>
    </citation>
    <scope>NUCLEOTIDE SEQUENCE [LARGE SCALE GENOMIC DNA]</scope>
    <source>
        <strain evidence="7">DSM 14684 / CIP 108061 / JCM 11494 / NBRC 100937 / ID131577</strain>
    </source>
</reference>
<dbReference type="STRING" id="469383.Cwoe_1409"/>
<dbReference type="InterPro" id="IPR036388">
    <property type="entry name" value="WH-like_DNA-bd_sf"/>
</dbReference>
<dbReference type="EMBL" id="CP001854">
    <property type="protein sequence ID" value="ADB49837.1"/>
    <property type="molecule type" value="Genomic_DNA"/>
</dbReference>
<accession>D3EYW3</accession>
<dbReference type="KEGG" id="cwo:Cwoe_1409"/>
<name>D3EYW3_CONWI</name>
<dbReference type="FunFam" id="1.10.10.10:FF:000001">
    <property type="entry name" value="LysR family transcriptional regulator"/>
    <property type="match status" value="1"/>
</dbReference>
<keyword evidence="3" id="KW-0238">DNA-binding</keyword>
<dbReference type="Gene3D" id="1.10.10.10">
    <property type="entry name" value="Winged helix-like DNA-binding domain superfamily/Winged helix DNA-binding domain"/>
    <property type="match status" value="1"/>
</dbReference>
<proteinExistence type="inferred from homology"/>
<feature type="domain" description="HTH lysR-type" evidence="5">
    <location>
        <begin position="4"/>
        <end position="61"/>
    </location>
</feature>
<dbReference type="PANTHER" id="PTHR30346:SF29">
    <property type="entry name" value="LYSR SUBSTRATE-BINDING"/>
    <property type="match status" value="1"/>
</dbReference>
<evidence type="ECO:0000313" key="7">
    <source>
        <dbReference type="Proteomes" id="UP000008229"/>
    </source>
</evidence>
<dbReference type="PRINTS" id="PR00039">
    <property type="entry name" value="HTHLYSR"/>
</dbReference>
<reference evidence="7" key="2">
    <citation type="submission" date="2010-01" db="EMBL/GenBank/DDBJ databases">
        <title>The complete genome of Conexibacter woesei DSM 14684.</title>
        <authorList>
            <consortium name="US DOE Joint Genome Institute (JGI-PGF)"/>
            <person name="Lucas S."/>
            <person name="Copeland A."/>
            <person name="Lapidus A."/>
            <person name="Glavina del Rio T."/>
            <person name="Dalin E."/>
            <person name="Tice H."/>
            <person name="Bruce D."/>
            <person name="Goodwin L."/>
            <person name="Pitluck S."/>
            <person name="Kyrpides N."/>
            <person name="Mavromatis K."/>
            <person name="Ivanova N."/>
            <person name="Mikhailova N."/>
            <person name="Chertkov O."/>
            <person name="Brettin T."/>
            <person name="Detter J.C."/>
            <person name="Han C."/>
            <person name="Larimer F."/>
            <person name="Land M."/>
            <person name="Hauser L."/>
            <person name="Markowitz V."/>
            <person name="Cheng J.-F."/>
            <person name="Hugenholtz P."/>
            <person name="Woyke T."/>
            <person name="Wu D."/>
            <person name="Pukall R."/>
            <person name="Steenblock K."/>
            <person name="Schneider S."/>
            <person name="Klenk H.-P."/>
            <person name="Eisen J.A."/>
        </authorList>
    </citation>
    <scope>NUCLEOTIDE SEQUENCE [LARGE SCALE GENOMIC DNA]</scope>
    <source>
        <strain evidence="7">DSM 14684 / CIP 108061 / JCM 11494 / NBRC 100937 / ID131577</strain>
    </source>
</reference>
<dbReference type="GO" id="GO:0003700">
    <property type="term" value="F:DNA-binding transcription factor activity"/>
    <property type="evidence" value="ECO:0007669"/>
    <property type="project" value="InterPro"/>
</dbReference>
<evidence type="ECO:0000256" key="4">
    <source>
        <dbReference type="ARBA" id="ARBA00023163"/>
    </source>
</evidence>
<keyword evidence="4" id="KW-0804">Transcription</keyword>
<organism evidence="6 7">
    <name type="scientific">Conexibacter woesei (strain DSM 14684 / CCUG 47730 / CIP 108061 / JCM 11494 / NBRC 100937 / ID131577)</name>
    <dbReference type="NCBI Taxonomy" id="469383"/>
    <lineage>
        <taxon>Bacteria</taxon>
        <taxon>Bacillati</taxon>
        <taxon>Actinomycetota</taxon>
        <taxon>Thermoleophilia</taxon>
        <taxon>Solirubrobacterales</taxon>
        <taxon>Conexibacteraceae</taxon>
        <taxon>Conexibacter</taxon>
    </lineage>
</organism>
<dbReference type="InterPro" id="IPR036390">
    <property type="entry name" value="WH_DNA-bd_sf"/>
</dbReference>
<dbReference type="InterPro" id="IPR005119">
    <property type="entry name" value="LysR_subst-bd"/>
</dbReference>
<evidence type="ECO:0000256" key="1">
    <source>
        <dbReference type="ARBA" id="ARBA00009437"/>
    </source>
</evidence>